<proteinExistence type="predicted"/>
<sequence>MLQLQFNGQPLSCDTVITLADNSWQLGQFQLYLSDFSLNNKPLLLDPTPAHQQPQLALLGTVCSEPAFDNWQLKFTRPLTSGTLAFSVGVPLARNHQDPLQAKPPLNQSDMYWSWQQGYKYLRLELNGADSQWALHLGATGCQSPSPMRPPSSACQQQNRPQIAVAYQSGQSLSLDLAPLLDGISLSADNHCMSDPNRLSCQALLPRLGIGAAPLGWSAQ</sequence>
<accession>A0A486XIS8</accession>
<name>A0A486XIS8_9GAMM</name>
<dbReference type="AlphaFoldDB" id="A0A486XIS8"/>
<gene>
    <name evidence="2" type="ORF">BAL341_787</name>
</gene>
<dbReference type="InterPro" id="IPR046863">
    <property type="entry name" value="MbnP-like_dom"/>
</dbReference>
<dbReference type="Pfam" id="PF20243">
    <property type="entry name" value="MbnP"/>
    <property type="match status" value="1"/>
</dbReference>
<evidence type="ECO:0000259" key="1">
    <source>
        <dbReference type="Pfam" id="PF20243"/>
    </source>
</evidence>
<dbReference type="EMBL" id="CAAJGR010000070">
    <property type="protein sequence ID" value="VHO02383.1"/>
    <property type="molecule type" value="Genomic_DNA"/>
</dbReference>
<reference evidence="2" key="1">
    <citation type="submission" date="2019-04" db="EMBL/GenBank/DDBJ databases">
        <authorList>
            <person name="Brambilla D."/>
        </authorList>
    </citation>
    <scope>NUCLEOTIDE SEQUENCE</scope>
    <source>
        <strain evidence="2">BAL1</strain>
    </source>
</reference>
<dbReference type="NCBIfam" id="TIGR04052">
    <property type="entry name" value="MbnP_like_WxW"/>
    <property type="match status" value="1"/>
</dbReference>
<feature type="domain" description="Copper-binding protein MbnP-like" evidence="1">
    <location>
        <begin position="3"/>
        <end position="194"/>
    </location>
</feature>
<protein>
    <recommendedName>
        <fullName evidence="1">Copper-binding protein MbnP-like domain-containing protein</fullName>
    </recommendedName>
</protein>
<evidence type="ECO:0000313" key="2">
    <source>
        <dbReference type="EMBL" id="VHO02383.1"/>
    </source>
</evidence>
<organism evidence="2">
    <name type="scientific">Rheinheimera sp. BAL341</name>
    <dbReference type="NCBI Taxonomy" id="1708203"/>
    <lineage>
        <taxon>Bacteria</taxon>
        <taxon>Pseudomonadati</taxon>
        <taxon>Pseudomonadota</taxon>
        <taxon>Gammaproteobacteria</taxon>
        <taxon>Chromatiales</taxon>
        <taxon>Chromatiaceae</taxon>
        <taxon>Rheinheimera</taxon>
    </lineage>
</organism>
<dbReference type="InterPro" id="IPR023977">
    <property type="entry name" value="MbnP-like"/>
</dbReference>